<evidence type="ECO:0000313" key="4">
    <source>
        <dbReference type="Proteomes" id="UP000694398"/>
    </source>
</evidence>
<dbReference type="Proteomes" id="UP000694398">
    <property type="component" value="Unassembled WGS sequence"/>
</dbReference>
<dbReference type="PANTHER" id="PTHR16955:SF6">
    <property type="entry name" value="METASTASIS-SUPPRESSOR KISS-1"/>
    <property type="match status" value="1"/>
</dbReference>
<evidence type="ECO:0000256" key="1">
    <source>
        <dbReference type="SAM" id="MobiDB-lite"/>
    </source>
</evidence>
<dbReference type="OMA" id="LAHLIPW"/>
<keyword evidence="2" id="KW-0732">Signal</keyword>
<organism evidence="3 4">
    <name type="scientific">Chinchilla lanigera</name>
    <name type="common">Long-tailed chinchilla</name>
    <name type="synonym">Chinchilla villidera</name>
    <dbReference type="NCBI Taxonomy" id="34839"/>
    <lineage>
        <taxon>Eukaryota</taxon>
        <taxon>Metazoa</taxon>
        <taxon>Chordata</taxon>
        <taxon>Craniata</taxon>
        <taxon>Vertebrata</taxon>
        <taxon>Euteleostomi</taxon>
        <taxon>Mammalia</taxon>
        <taxon>Eutheria</taxon>
        <taxon>Euarchontoglires</taxon>
        <taxon>Glires</taxon>
        <taxon>Rodentia</taxon>
        <taxon>Hystricomorpha</taxon>
        <taxon>Chinchillidae</taxon>
        <taxon>Chinchilla</taxon>
    </lineage>
</organism>
<dbReference type="GO" id="GO:0007186">
    <property type="term" value="P:G protein-coupled receptor signaling pathway"/>
    <property type="evidence" value="ECO:0007669"/>
    <property type="project" value="TreeGrafter"/>
</dbReference>
<protein>
    <submittedName>
        <fullName evidence="3">KiSS-1 metastasis suppressor</fullName>
    </submittedName>
</protein>
<feature type="signal peptide" evidence="2">
    <location>
        <begin position="1"/>
        <end position="19"/>
    </location>
</feature>
<evidence type="ECO:0000256" key="2">
    <source>
        <dbReference type="SAM" id="SignalP"/>
    </source>
</evidence>
<feature type="chain" id="PRO_5034342660" evidence="2">
    <location>
        <begin position="20"/>
        <end position="139"/>
    </location>
</feature>
<dbReference type="CTD" id="3814"/>
<dbReference type="Ensembl" id="ENSCLAT00000025200.1">
    <property type="protein sequence ID" value="ENSCLAP00000024957.1"/>
    <property type="gene ID" value="ENSCLAG00000017136.1"/>
</dbReference>
<keyword evidence="4" id="KW-1185">Reference proteome</keyword>
<gene>
    <name evidence="3" type="primary">KISS1</name>
</gene>
<accession>A0A8C2W483</accession>
<dbReference type="GO" id="GO:0031773">
    <property type="term" value="F:kisspeptin receptor binding"/>
    <property type="evidence" value="ECO:0007669"/>
    <property type="project" value="TreeGrafter"/>
</dbReference>
<sequence length="139" mass="14577">MNSLASWQLLLFLCVTSLGEPLAKVAPVQNLRPTGQRLGALALMAPSAQGLRCSEEKPQSAGPRPRGASLCPPGESERSVEPARPGLCIGRSRLIPAPRGAVLVQREKDLSAYNWNSFGLRYGKRQAAPGSCGGGGARG</sequence>
<dbReference type="Pfam" id="PF15152">
    <property type="entry name" value="Kisspeptin"/>
    <property type="match status" value="1"/>
</dbReference>
<dbReference type="GeneID" id="102018891"/>
<dbReference type="OrthoDB" id="9899812at2759"/>
<name>A0A8C2W483_CHILA</name>
<reference evidence="3" key="2">
    <citation type="submission" date="2025-09" db="UniProtKB">
        <authorList>
            <consortium name="Ensembl"/>
        </authorList>
    </citation>
    <scope>IDENTIFICATION</scope>
</reference>
<dbReference type="AlphaFoldDB" id="A0A8C2W483"/>
<evidence type="ECO:0000313" key="3">
    <source>
        <dbReference type="Ensembl" id="ENSCLAP00000024957.1"/>
    </source>
</evidence>
<proteinExistence type="predicted"/>
<feature type="region of interest" description="Disordered" evidence="1">
    <location>
        <begin position="51"/>
        <end position="83"/>
    </location>
</feature>
<dbReference type="InterPro" id="IPR020207">
    <property type="entry name" value="Metastasis-suppressor_KiSS-1"/>
</dbReference>
<dbReference type="GeneTree" id="ENSGT00390000008827"/>
<dbReference type="PANTHER" id="PTHR16955">
    <property type="entry name" value="METASTASIS-SUPPRESSOR KISS-1"/>
    <property type="match status" value="1"/>
</dbReference>
<dbReference type="GO" id="GO:0007204">
    <property type="term" value="P:positive regulation of cytosolic calcium ion concentration"/>
    <property type="evidence" value="ECO:0007669"/>
    <property type="project" value="TreeGrafter"/>
</dbReference>
<reference evidence="3" key="1">
    <citation type="submission" date="2025-08" db="UniProtKB">
        <authorList>
            <consortium name="Ensembl"/>
        </authorList>
    </citation>
    <scope>IDENTIFICATION</scope>
</reference>
<dbReference type="RefSeq" id="XP_005375345.1">
    <property type="nucleotide sequence ID" value="XM_005375288.2"/>
</dbReference>